<accession>A0A455U6N1</accession>
<keyword evidence="1" id="KW-0813">Transport</keyword>
<dbReference type="Gene3D" id="1.10.760.10">
    <property type="entry name" value="Cytochrome c-like domain"/>
    <property type="match status" value="2"/>
</dbReference>
<dbReference type="AlphaFoldDB" id="A0A455U6N1"/>
<protein>
    <recommendedName>
        <fullName evidence="7">Cytochrome c domain-containing protein</fullName>
    </recommendedName>
</protein>
<keyword evidence="4" id="KW-0249">Electron transport</keyword>
<keyword evidence="3 6" id="KW-0479">Metal-binding</keyword>
<evidence type="ECO:0000256" key="5">
    <source>
        <dbReference type="ARBA" id="ARBA00023004"/>
    </source>
</evidence>
<dbReference type="EMBL" id="AP019514">
    <property type="protein sequence ID" value="BBI60853.1"/>
    <property type="molecule type" value="Genomic_DNA"/>
</dbReference>
<evidence type="ECO:0000256" key="2">
    <source>
        <dbReference type="ARBA" id="ARBA00022617"/>
    </source>
</evidence>
<evidence type="ECO:0000256" key="4">
    <source>
        <dbReference type="ARBA" id="ARBA00022982"/>
    </source>
</evidence>
<dbReference type="Proteomes" id="UP000320231">
    <property type="component" value="Chromosome"/>
</dbReference>
<keyword evidence="5 6" id="KW-0408">Iron</keyword>
<dbReference type="PANTHER" id="PTHR33751">
    <property type="entry name" value="CBB3-TYPE CYTOCHROME C OXIDASE SUBUNIT FIXP"/>
    <property type="match status" value="1"/>
</dbReference>
<dbReference type="InterPro" id="IPR050597">
    <property type="entry name" value="Cytochrome_c_Oxidase_Subunit"/>
</dbReference>
<dbReference type="GO" id="GO:0046872">
    <property type="term" value="F:metal ion binding"/>
    <property type="evidence" value="ECO:0007669"/>
    <property type="project" value="UniProtKB-KW"/>
</dbReference>
<dbReference type="PANTHER" id="PTHR33751:SF9">
    <property type="entry name" value="CYTOCHROME C4"/>
    <property type="match status" value="1"/>
</dbReference>
<proteinExistence type="predicted"/>
<dbReference type="KEGG" id="hsr:HSBAA_21590"/>
<dbReference type="SUPFAM" id="SSF46626">
    <property type="entry name" value="Cytochrome c"/>
    <property type="match status" value="2"/>
</dbReference>
<evidence type="ECO:0000256" key="3">
    <source>
        <dbReference type="ARBA" id="ARBA00022723"/>
    </source>
</evidence>
<dbReference type="GO" id="GO:0020037">
    <property type="term" value="F:heme binding"/>
    <property type="evidence" value="ECO:0007669"/>
    <property type="project" value="InterPro"/>
</dbReference>
<sequence length="146" mass="15815">MIFKEGRRQSATMMPFANMLDDQQVLDVAAYYSQLEVTPGQGGDKADEALLARGEQLANRGDWDAYIVSCKSCHGPGGMGVGSDFPGIASQHAGYIQAQLQAWKDEERSNDPQNLMGSIAKRLSDDDIQAVSAWYARQNASQAAGE</sequence>
<evidence type="ECO:0000313" key="8">
    <source>
        <dbReference type="EMBL" id="BBI60853.1"/>
    </source>
</evidence>
<name>A0A455U6N1_9GAMM</name>
<dbReference type="GO" id="GO:0009055">
    <property type="term" value="F:electron transfer activity"/>
    <property type="evidence" value="ECO:0007669"/>
    <property type="project" value="InterPro"/>
</dbReference>
<dbReference type="PROSITE" id="PS51007">
    <property type="entry name" value="CYTC"/>
    <property type="match status" value="1"/>
</dbReference>
<evidence type="ECO:0000256" key="6">
    <source>
        <dbReference type="PROSITE-ProRule" id="PRU00433"/>
    </source>
</evidence>
<dbReference type="InterPro" id="IPR009056">
    <property type="entry name" value="Cyt_c-like_dom"/>
</dbReference>
<organism evidence="8 9">
    <name type="scientific">Vreelandella sulfidaeris</name>
    <dbReference type="NCBI Taxonomy" id="115553"/>
    <lineage>
        <taxon>Bacteria</taxon>
        <taxon>Pseudomonadati</taxon>
        <taxon>Pseudomonadota</taxon>
        <taxon>Gammaproteobacteria</taxon>
        <taxon>Oceanospirillales</taxon>
        <taxon>Halomonadaceae</taxon>
        <taxon>Vreelandella</taxon>
    </lineage>
</organism>
<evidence type="ECO:0000259" key="7">
    <source>
        <dbReference type="PROSITE" id="PS51007"/>
    </source>
</evidence>
<dbReference type="InterPro" id="IPR036909">
    <property type="entry name" value="Cyt_c-like_dom_sf"/>
</dbReference>
<keyword evidence="2 6" id="KW-0349">Heme</keyword>
<feature type="domain" description="Cytochrome c" evidence="7">
    <location>
        <begin position="49"/>
        <end position="139"/>
    </location>
</feature>
<evidence type="ECO:0000256" key="1">
    <source>
        <dbReference type="ARBA" id="ARBA00022448"/>
    </source>
</evidence>
<dbReference type="Pfam" id="PF00034">
    <property type="entry name" value="Cytochrom_C"/>
    <property type="match status" value="1"/>
</dbReference>
<evidence type="ECO:0000313" key="9">
    <source>
        <dbReference type="Proteomes" id="UP000320231"/>
    </source>
</evidence>
<reference evidence="8 9" key="1">
    <citation type="journal article" date="2019" name="Microbiol. Resour. Announc.">
        <title>Complete Genome Sequence of Halomonas sulfidaeris Strain Esulfide1 Isolated from a Metal Sulfide Rock at a Depth of 2,200 Meters, Obtained Using Nanopore Sequencing.</title>
        <authorList>
            <person name="Saito M."/>
            <person name="Nishigata A."/>
            <person name="Galipon J."/>
            <person name="Arakawa K."/>
        </authorList>
    </citation>
    <scope>NUCLEOTIDE SEQUENCE [LARGE SCALE GENOMIC DNA]</scope>
    <source>
        <strain evidence="8 9">ATCC BAA-803</strain>
    </source>
</reference>
<gene>
    <name evidence="8" type="ORF">HSBAA_21590</name>
</gene>